<accession>A0ABU5KBC6</accession>
<evidence type="ECO:0000313" key="4">
    <source>
        <dbReference type="EMBL" id="MDZ5662280.1"/>
    </source>
</evidence>
<sequence length="153" mass="16516">MPAAPHIARLRAKVGNDLLLLPSVAVLPIDDDDRVLLVRQTDFGSYGTIGGAVDEDEAPEDAARREAREEIGAEVELTGLVGAIGGPQFRLTYPNGDQCAYVSIIYSARLAPEVTVTPDGHEVDQVRWFARGELDQPIIGDFARSTFAALGWI</sequence>
<protein>
    <submittedName>
        <fullName evidence="4">NUDIX domain-containing protein</fullName>
    </submittedName>
</protein>
<dbReference type="InterPro" id="IPR000086">
    <property type="entry name" value="NUDIX_hydrolase_dom"/>
</dbReference>
<evidence type="ECO:0000259" key="3">
    <source>
        <dbReference type="PROSITE" id="PS51462"/>
    </source>
</evidence>
<keyword evidence="5" id="KW-1185">Reference proteome</keyword>
<proteinExistence type="predicted"/>
<comment type="cofactor">
    <cofactor evidence="1">
        <name>Mg(2+)</name>
        <dbReference type="ChEBI" id="CHEBI:18420"/>
    </cofactor>
</comment>
<gene>
    <name evidence="4" type="ORF">SFC79_10930</name>
</gene>
<reference evidence="4 5" key="1">
    <citation type="submission" date="2023-11" db="EMBL/GenBank/DDBJ databases">
        <title>Novel species in genus Nocardioides.</title>
        <authorList>
            <person name="Zhou H."/>
        </authorList>
    </citation>
    <scope>NUCLEOTIDE SEQUENCE [LARGE SCALE GENOMIC DNA]</scope>
    <source>
        <strain evidence="4 5">S-58</strain>
    </source>
</reference>
<evidence type="ECO:0000256" key="2">
    <source>
        <dbReference type="ARBA" id="ARBA00022801"/>
    </source>
</evidence>
<dbReference type="InterPro" id="IPR015797">
    <property type="entry name" value="NUDIX_hydrolase-like_dom_sf"/>
</dbReference>
<feature type="domain" description="Nudix hydrolase" evidence="3">
    <location>
        <begin position="19"/>
        <end position="153"/>
    </location>
</feature>
<dbReference type="Gene3D" id="3.90.79.10">
    <property type="entry name" value="Nucleoside Triphosphate Pyrophosphohydrolase"/>
    <property type="match status" value="1"/>
</dbReference>
<organism evidence="4 5">
    <name type="scientific">Nocardioides renjunii</name>
    <dbReference type="NCBI Taxonomy" id="3095075"/>
    <lineage>
        <taxon>Bacteria</taxon>
        <taxon>Bacillati</taxon>
        <taxon>Actinomycetota</taxon>
        <taxon>Actinomycetes</taxon>
        <taxon>Propionibacteriales</taxon>
        <taxon>Nocardioidaceae</taxon>
        <taxon>Nocardioides</taxon>
    </lineage>
</organism>
<dbReference type="EMBL" id="JAXQPW010000003">
    <property type="protein sequence ID" value="MDZ5662280.1"/>
    <property type="molecule type" value="Genomic_DNA"/>
</dbReference>
<dbReference type="Pfam" id="PF00293">
    <property type="entry name" value="NUDIX"/>
    <property type="match status" value="1"/>
</dbReference>
<dbReference type="PANTHER" id="PTHR43046:SF14">
    <property type="entry name" value="MUTT_NUDIX FAMILY PROTEIN"/>
    <property type="match status" value="1"/>
</dbReference>
<dbReference type="Proteomes" id="UP001291999">
    <property type="component" value="Unassembled WGS sequence"/>
</dbReference>
<evidence type="ECO:0000256" key="1">
    <source>
        <dbReference type="ARBA" id="ARBA00001946"/>
    </source>
</evidence>
<dbReference type="PROSITE" id="PS00893">
    <property type="entry name" value="NUDIX_BOX"/>
    <property type="match status" value="1"/>
</dbReference>
<evidence type="ECO:0000313" key="5">
    <source>
        <dbReference type="Proteomes" id="UP001291999"/>
    </source>
</evidence>
<dbReference type="RefSeq" id="WP_322424381.1">
    <property type="nucleotide sequence ID" value="NZ_JAXQPW010000003.1"/>
</dbReference>
<dbReference type="PANTHER" id="PTHR43046">
    <property type="entry name" value="GDP-MANNOSE MANNOSYL HYDROLASE"/>
    <property type="match status" value="1"/>
</dbReference>
<name>A0ABU5KBC6_9ACTN</name>
<dbReference type="PROSITE" id="PS51462">
    <property type="entry name" value="NUDIX"/>
    <property type="match status" value="1"/>
</dbReference>
<dbReference type="SUPFAM" id="SSF55811">
    <property type="entry name" value="Nudix"/>
    <property type="match status" value="1"/>
</dbReference>
<comment type="caution">
    <text evidence="4">The sequence shown here is derived from an EMBL/GenBank/DDBJ whole genome shotgun (WGS) entry which is preliminary data.</text>
</comment>
<keyword evidence="2" id="KW-0378">Hydrolase</keyword>
<dbReference type="InterPro" id="IPR020084">
    <property type="entry name" value="NUDIX_hydrolase_CS"/>
</dbReference>